<dbReference type="GO" id="GO:0006417">
    <property type="term" value="P:regulation of translation"/>
    <property type="evidence" value="ECO:0007669"/>
    <property type="project" value="TreeGrafter"/>
</dbReference>
<accession>A0A919JUW7</accession>
<dbReference type="Gene3D" id="1.10.10.1320">
    <property type="entry name" value="Anti-sigma factor, zinc-finger domain"/>
    <property type="match status" value="1"/>
</dbReference>
<evidence type="ECO:0000259" key="11">
    <source>
        <dbReference type="Pfam" id="PF10099"/>
    </source>
</evidence>
<dbReference type="Proteomes" id="UP000647172">
    <property type="component" value="Unassembled WGS sequence"/>
</dbReference>
<evidence type="ECO:0000256" key="3">
    <source>
        <dbReference type="ARBA" id="ARBA00022475"/>
    </source>
</evidence>
<keyword evidence="8" id="KW-0804">Transcription</keyword>
<feature type="domain" description="Putative zinc-finger" evidence="12">
    <location>
        <begin position="5"/>
        <end position="37"/>
    </location>
</feature>
<evidence type="ECO:0000259" key="12">
    <source>
        <dbReference type="Pfam" id="PF13490"/>
    </source>
</evidence>
<keyword evidence="4" id="KW-0812">Transmembrane</keyword>
<evidence type="ECO:0000256" key="6">
    <source>
        <dbReference type="ARBA" id="ARBA00023015"/>
    </source>
</evidence>
<dbReference type="PANTHER" id="PTHR37461">
    <property type="entry name" value="ANTI-SIGMA-K FACTOR RSKA"/>
    <property type="match status" value="1"/>
</dbReference>
<dbReference type="Pfam" id="PF10099">
    <property type="entry name" value="RskA_C"/>
    <property type="match status" value="1"/>
</dbReference>
<evidence type="ECO:0000256" key="5">
    <source>
        <dbReference type="ARBA" id="ARBA00022989"/>
    </source>
</evidence>
<dbReference type="InterPro" id="IPR041916">
    <property type="entry name" value="Anti_sigma_zinc_sf"/>
</dbReference>
<keyword evidence="5" id="KW-1133">Transmembrane helix</keyword>
<name>A0A919JUW7_9ACTN</name>
<comment type="caution">
    <text evidence="13">The sequence shown here is derived from an EMBL/GenBank/DDBJ whole genome shotgun (WGS) entry which is preliminary data.</text>
</comment>
<evidence type="ECO:0000256" key="10">
    <source>
        <dbReference type="ARBA" id="ARBA00030803"/>
    </source>
</evidence>
<dbReference type="InterPro" id="IPR051474">
    <property type="entry name" value="Anti-sigma-K/W_factor"/>
</dbReference>
<dbReference type="InterPro" id="IPR027383">
    <property type="entry name" value="Znf_put"/>
</dbReference>
<evidence type="ECO:0000256" key="8">
    <source>
        <dbReference type="ARBA" id="ARBA00023163"/>
    </source>
</evidence>
<gene>
    <name evidence="13" type="ORF">Ani05nite_69730</name>
</gene>
<dbReference type="GO" id="GO:0005886">
    <property type="term" value="C:plasma membrane"/>
    <property type="evidence" value="ECO:0007669"/>
    <property type="project" value="UniProtKB-SubCell"/>
</dbReference>
<dbReference type="GO" id="GO:0016989">
    <property type="term" value="F:sigma factor antagonist activity"/>
    <property type="evidence" value="ECO:0007669"/>
    <property type="project" value="TreeGrafter"/>
</dbReference>
<evidence type="ECO:0000256" key="4">
    <source>
        <dbReference type="ARBA" id="ARBA00022692"/>
    </source>
</evidence>
<reference evidence="13" key="1">
    <citation type="submission" date="2021-01" db="EMBL/GenBank/DDBJ databases">
        <title>Whole genome shotgun sequence of Actinoplanes nipponensis NBRC 14063.</title>
        <authorList>
            <person name="Komaki H."/>
            <person name="Tamura T."/>
        </authorList>
    </citation>
    <scope>NUCLEOTIDE SEQUENCE</scope>
    <source>
        <strain evidence="13">NBRC 14063</strain>
    </source>
</reference>
<keyword evidence="3" id="KW-1003">Cell membrane</keyword>
<evidence type="ECO:0000256" key="1">
    <source>
        <dbReference type="ARBA" id="ARBA00004167"/>
    </source>
</evidence>
<keyword evidence="6" id="KW-0805">Transcription regulation</keyword>
<feature type="domain" description="Anti-sigma K factor RskA C-terminal" evidence="11">
    <location>
        <begin position="101"/>
        <end position="243"/>
    </location>
</feature>
<evidence type="ECO:0000256" key="7">
    <source>
        <dbReference type="ARBA" id="ARBA00023136"/>
    </source>
</evidence>
<dbReference type="Pfam" id="PF13490">
    <property type="entry name" value="zf-HC2"/>
    <property type="match status" value="1"/>
</dbReference>
<comment type="subcellular location">
    <subcellularLocation>
        <location evidence="2">Cell membrane</location>
    </subcellularLocation>
    <subcellularLocation>
        <location evidence="1">Membrane</location>
        <topology evidence="1">Single-pass membrane protein</topology>
    </subcellularLocation>
</comment>
<evidence type="ECO:0000313" key="13">
    <source>
        <dbReference type="EMBL" id="GIE53439.1"/>
    </source>
</evidence>
<dbReference type="EMBL" id="BOMQ01000084">
    <property type="protein sequence ID" value="GIE53439.1"/>
    <property type="molecule type" value="Genomic_DNA"/>
</dbReference>
<proteinExistence type="predicted"/>
<protein>
    <recommendedName>
        <fullName evidence="10">Regulator of SigK</fullName>
    </recommendedName>
    <alternativeName>
        <fullName evidence="9">Sigma-K anti-sigma factor RskA</fullName>
    </alternativeName>
</protein>
<evidence type="ECO:0000256" key="9">
    <source>
        <dbReference type="ARBA" id="ARBA00029829"/>
    </source>
</evidence>
<keyword evidence="7" id="KW-0472">Membrane</keyword>
<keyword evidence="14" id="KW-1185">Reference proteome</keyword>
<evidence type="ECO:0000313" key="14">
    <source>
        <dbReference type="Proteomes" id="UP000647172"/>
    </source>
</evidence>
<evidence type="ECO:0000256" key="2">
    <source>
        <dbReference type="ARBA" id="ARBA00004236"/>
    </source>
</evidence>
<sequence>MTTTDIHALVGAYALDAVDDLERAAFERHIVACEGCRVEVDELRETASRLADSTWSVPPPKLRTDVLAAIGRTRQLPPAESARPGPDARAAVSRWRRFTAGAAAAGVLAAGAGAATWAVQEQRVREKNTAVAAAQLREARTQAILAAPDLVVRTAPMTGGGRVTVASSALQAASVVSLRAERAPAADRAFQLWTIRDGAAPVSAGLLPAGEASAAQIVNGVPGNDVFAVSVEPAAGSAQPTPDQIVAKVPLI</sequence>
<dbReference type="AlphaFoldDB" id="A0A919JUW7"/>
<dbReference type="InterPro" id="IPR018764">
    <property type="entry name" value="RskA_C"/>
</dbReference>
<dbReference type="RefSeq" id="WP_203775503.1">
    <property type="nucleotide sequence ID" value="NZ_BAAAYJ010000040.1"/>
</dbReference>
<organism evidence="13 14">
    <name type="scientific">Actinoplanes nipponensis</name>
    <dbReference type="NCBI Taxonomy" id="135950"/>
    <lineage>
        <taxon>Bacteria</taxon>
        <taxon>Bacillati</taxon>
        <taxon>Actinomycetota</taxon>
        <taxon>Actinomycetes</taxon>
        <taxon>Micromonosporales</taxon>
        <taxon>Micromonosporaceae</taxon>
        <taxon>Actinoplanes</taxon>
    </lineage>
</organism>
<dbReference type="PANTHER" id="PTHR37461:SF1">
    <property type="entry name" value="ANTI-SIGMA-K FACTOR RSKA"/>
    <property type="match status" value="1"/>
</dbReference>